<sequence length="233" mass="27574">MEEVCLCDVEDPVDVSGPNVAMSAVQVERTNLSKCCKRLDESVTQQRKYANKVTRLNYKIQDYRYRSATSLDMISHVAAADLSNFDSYEFSPLHSCRSEMWDVNSDLTYFTMTAHLNDERKINEEYCAQLDKERRRNLRLQQEIEHLRHKIESNTRENEKALQLHDMNIARKEEENRRKMNDVKSDLESVRRQLSDLTRQSTKDMEKQKADFFQLLTEISDVLRHHQWANTHV</sequence>
<evidence type="ECO:0000256" key="2">
    <source>
        <dbReference type="SAM" id="Coils"/>
    </source>
</evidence>
<evidence type="ECO:0000313" key="5">
    <source>
        <dbReference type="Proteomes" id="UP001608902"/>
    </source>
</evidence>
<comment type="caution">
    <text evidence="4">The sequence shown here is derived from an EMBL/GenBank/DDBJ whole genome shotgun (WGS) entry which is preliminary data.</text>
</comment>
<dbReference type="EMBL" id="JBGFUD010015077">
    <property type="protein sequence ID" value="MFH4984065.1"/>
    <property type="molecule type" value="Genomic_DNA"/>
</dbReference>
<evidence type="ECO:0000313" key="4">
    <source>
        <dbReference type="EMBL" id="MFH4984065.1"/>
    </source>
</evidence>
<protein>
    <recommendedName>
        <fullName evidence="3">Rootletin-like coiled-coil domain-containing protein</fullName>
    </recommendedName>
</protein>
<keyword evidence="5" id="KW-1185">Reference proteome</keyword>
<keyword evidence="1 2" id="KW-0175">Coiled coil</keyword>
<feature type="coiled-coil region" evidence="2">
    <location>
        <begin position="123"/>
        <end position="200"/>
    </location>
</feature>
<gene>
    <name evidence="4" type="ORF">AB6A40_010774</name>
</gene>
<dbReference type="AlphaFoldDB" id="A0ABD6EVU9"/>
<organism evidence="4 5">
    <name type="scientific">Gnathostoma spinigerum</name>
    <dbReference type="NCBI Taxonomy" id="75299"/>
    <lineage>
        <taxon>Eukaryota</taxon>
        <taxon>Metazoa</taxon>
        <taxon>Ecdysozoa</taxon>
        <taxon>Nematoda</taxon>
        <taxon>Chromadorea</taxon>
        <taxon>Rhabditida</taxon>
        <taxon>Spirurina</taxon>
        <taxon>Gnathostomatomorpha</taxon>
        <taxon>Gnathostomatoidea</taxon>
        <taxon>Gnathostomatidae</taxon>
        <taxon>Gnathostoma</taxon>
    </lineage>
</organism>
<name>A0ABD6EVU9_9BILA</name>
<reference evidence="4 5" key="1">
    <citation type="submission" date="2024-08" db="EMBL/GenBank/DDBJ databases">
        <title>Gnathostoma spinigerum genome.</title>
        <authorList>
            <person name="Gonzalez-Bertolin B."/>
            <person name="Monzon S."/>
            <person name="Zaballos A."/>
            <person name="Jimenez P."/>
            <person name="Dekumyoy P."/>
            <person name="Varona S."/>
            <person name="Cuesta I."/>
            <person name="Sumanam S."/>
            <person name="Adisakwattana P."/>
            <person name="Gasser R.B."/>
            <person name="Hernandez-Gonzalez A."/>
            <person name="Young N.D."/>
            <person name="Perteguer M.J."/>
        </authorList>
    </citation>
    <scope>NUCLEOTIDE SEQUENCE [LARGE SCALE GENOMIC DNA]</scope>
    <source>
        <strain evidence="4">AL3</strain>
        <tissue evidence="4">Liver</tissue>
    </source>
</reference>
<evidence type="ECO:0000256" key="1">
    <source>
        <dbReference type="ARBA" id="ARBA00023054"/>
    </source>
</evidence>
<proteinExistence type="predicted"/>
<dbReference type="InterPro" id="IPR055167">
    <property type="entry name" value="Rootletin-like_CC"/>
</dbReference>
<accession>A0ABD6EVU9</accession>
<feature type="domain" description="Rootletin-like coiled-coil" evidence="3">
    <location>
        <begin position="37"/>
        <end position="214"/>
    </location>
</feature>
<dbReference type="Proteomes" id="UP001608902">
    <property type="component" value="Unassembled WGS sequence"/>
</dbReference>
<evidence type="ECO:0000259" key="3">
    <source>
        <dbReference type="Pfam" id="PF15035"/>
    </source>
</evidence>
<dbReference type="Pfam" id="PF15035">
    <property type="entry name" value="Rootletin"/>
    <property type="match status" value="1"/>
</dbReference>